<proteinExistence type="predicted"/>
<evidence type="ECO:0008006" key="4">
    <source>
        <dbReference type="Google" id="ProtNLM"/>
    </source>
</evidence>
<name>A0ABV3RK81_9RHOB</name>
<organism evidence="2 3">
    <name type="scientific">Sulfitobacter sediminis</name>
    <dbReference type="NCBI Taxonomy" id="3234186"/>
    <lineage>
        <taxon>Bacteria</taxon>
        <taxon>Pseudomonadati</taxon>
        <taxon>Pseudomonadota</taxon>
        <taxon>Alphaproteobacteria</taxon>
        <taxon>Rhodobacterales</taxon>
        <taxon>Roseobacteraceae</taxon>
        <taxon>Sulfitobacter</taxon>
    </lineage>
</organism>
<dbReference type="Proteomes" id="UP001556098">
    <property type="component" value="Unassembled WGS sequence"/>
</dbReference>
<reference evidence="2 3" key="1">
    <citation type="submission" date="2024-07" db="EMBL/GenBank/DDBJ databases">
        <title>Marimonas sp.nov., isolated from tidal-flat sediment.</title>
        <authorList>
            <person name="Jayan J.N."/>
            <person name="Lee S.S."/>
        </authorList>
    </citation>
    <scope>NUCLEOTIDE SEQUENCE [LARGE SCALE GENOMIC DNA]</scope>
    <source>
        <strain evidence="2 3">MJW-29</strain>
    </source>
</reference>
<evidence type="ECO:0000313" key="2">
    <source>
        <dbReference type="EMBL" id="MEW9919390.1"/>
    </source>
</evidence>
<accession>A0ABV3RK81</accession>
<dbReference type="RefSeq" id="WP_367877093.1">
    <property type="nucleotide sequence ID" value="NZ_JBFNXX010000004.1"/>
</dbReference>
<dbReference type="EMBL" id="JBFNXX010000004">
    <property type="protein sequence ID" value="MEW9919390.1"/>
    <property type="molecule type" value="Genomic_DNA"/>
</dbReference>
<feature type="signal peptide" evidence="1">
    <location>
        <begin position="1"/>
        <end position="19"/>
    </location>
</feature>
<protein>
    <recommendedName>
        <fullName evidence="4">Methanolan biosynthesis EpsI domain-containing protein</fullName>
    </recommendedName>
</protein>
<feature type="chain" id="PRO_5047537364" description="Methanolan biosynthesis EpsI domain-containing protein" evidence="1">
    <location>
        <begin position="20"/>
        <end position="206"/>
    </location>
</feature>
<evidence type="ECO:0000256" key="1">
    <source>
        <dbReference type="SAM" id="SignalP"/>
    </source>
</evidence>
<evidence type="ECO:0000313" key="3">
    <source>
        <dbReference type="Proteomes" id="UP001556098"/>
    </source>
</evidence>
<keyword evidence="3" id="KW-1185">Reference proteome</keyword>
<gene>
    <name evidence="2" type="ORF">AB2B41_07235</name>
</gene>
<sequence>MRLRHVIGALALMLSAASAAGAQHRPEVTVLTPWLSARFAPPPWSRSGDLAQTGEVLRQEGKTEAGVDFLVIEAFPKGENAADWTQRYLFVAESPLDGDFQDFVNLQVSTLGRGCTEAALVFDRVLSETERLMIVYCGALKDRPAEGEVIFLKMALAGRTLGKLSQHIRVAAFDLSKTKRNPPVPVDVLRAALVRVARMELAPIGR</sequence>
<comment type="caution">
    <text evidence="2">The sequence shown here is derived from an EMBL/GenBank/DDBJ whole genome shotgun (WGS) entry which is preliminary data.</text>
</comment>
<keyword evidence="1" id="KW-0732">Signal</keyword>